<evidence type="ECO:0000256" key="4">
    <source>
        <dbReference type="ARBA" id="ARBA00023242"/>
    </source>
</evidence>
<feature type="region of interest" description="Disordered" evidence="5">
    <location>
        <begin position="859"/>
        <end position="912"/>
    </location>
</feature>
<comment type="caution">
    <text evidence="7">The sequence shown here is derived from an EMBL/GenBank/DDBJ whole genome shotgun (WGS) entry which is preliminary data.</text>
</comment>
<evidence type="ECO:0000256" key="2">
    <source>
        <dbReference type="ARBA" id="ARBA00023015"/>
    </source>
</evidence>
<accession>A0AA39V964</accession>
<protein>
    <recommendedName>
        <fullName evidence="6">JmjC domain-containing protein</fullName>
    </recommendedName>
</protein>
<feature type="region of interest" description="Disordered" evidence="5">
    <location>
        <begin position="777"/>
        <end position="847"/>
    </location>
</feature>
<evidence type="ECO:0000313" key="8">
    <source>
        <dbReference type="Proteomes" id="UP001166286"/>
    </source>
</evidence>
<comment type="subcellular location">
    <subcellularLocation>
        <location evidence="1">Nucleus</location>
    </subcellularLocation>
</comment>
<feature type="compositionally biased region" description="Basic residues" evidence="5">
    <location>
        <begin position="590"/>
        <end position="601"/>
    </location>
</feature>
<feature type="compositionally biased region" description="Polar residues" evidence="5">
    <location>
        <begin position="1044"/>
        <end position="1059"/>
    </location>
</feature>
<sequence>MPAQRPSAAFDPIPPDLDLPRLVEETPNFEYVTRISCDMIDEQGMESFDKLVLLHVILGGKPLVIEGFNNRLDEWTFTCQWLQDNCGKKFEQARVLNKQQNMPVSIGHYLNNMPKLTDQWTPANFRDPDRQRIYLKDIDCPQIWHDKLKEQIPQSVFYLNDSTGDIGGPGSVEGFPGAANTKGQGIARAGDLMSCLPPQMRAENMMCYIGHEGTYTPAHREMCASLGQNLMVETSGVRDETGKPTKPGSSIWFMTETNDRHMVSEYWLSALGHDIEVENHFAQINAWKAAPFKTYIVDQRAGDFILIPPLAPHQVWNRGTRTMKAAWNRTTVETLEMALHEALPRARMVCRDEQYKNKAIVYYALQKYSGLLEDVETQKQSASPEAQFELEYGLKIRQLQKDFKRLFFLYTEILLSEMLAPVSTAEKRGQYLPYDSFVTCSYCRCNIFNRFLTCTSCIETLENGDEDTYDICMDCFAMGRSCRCISRYKWVEQFHWKDLVQKHETWRQQIIKIDGGVTEKSPPSLEVERKGLDRKTLAEICQEQLKVRPYQDPKKPPPKSTFQDRKNAARGSAKNDEDREIDVDSDGNLRRSKSKSKSKKTTRAERLPKGWTMEHVSSYPDQQWKVASCSKCDRSYGYGSLYRMFDLMPQTVMQNPKWECPACLKICSCGSCRKRSDFKPYEPVGTVLGHDTKKVADLRSTESLVNFSLPNTNWLKVAGDDHPHDNRRLSRRRDEAEKAKAKDPALDDNYVDEEEYGPLEYTHNGIKFTMEPDIPIDPMLSMEQSFGPVNGMTGGRDSSSENMESPQHAQERSPGLGLNNRRARRPLPSPSYGVHDSLEHRSLQGPHRAPIASMVPREDQASMSNGTPYQYPDPTLSQSNHMEHYHHPAQPVQRRSEASMVPNGSSHASNGQGQLTQLEQMFENAKDNDQYTSAEASFTGKTLLVKLSISSAKLARVHVNGSRAHKASDAIQGTRKQPPVLLQSDFPSTPQSQQPNVSKKRKIRTEEDTEFTTHRRKDRKPSINNGVPPPKDTRRKSVRYMEVSSGSESPAEVETSSFAAVNKPQVPRPLPKYLAQRHGDDEPSSLEELPARKATTLAGTAQGQPAGVAQAPDTARLGPVAARTNGAVPPGDTSTSETTARPNEEPNTSKSANEEGSVLLDPALKLAKKPQGKTGSTATKRKSPPMDPALKLAEDNRKAKLRALHWDDDDDDSSGSNSSDARVAPTPKSRKLLATPKSIFSRPGMNGKKVKVVAAKGASSNGKSTSKVVEIARRALNE</sequence>
<organism evidence="7 8">
    <name type="scientific">Cladonia borealis</name>
    <dbReference type="NCBI Taxonomy" id="184061"/>
    <lineage>
        <taxon>Eukaryota</taxon>
        <taxon>Fungi</taxon>
        <taxon>Dikarya</taxon>
        <taxon>Ascomycota</taxon>
        <taxon>Pezizomycotina</taxon>
        <taxon>Lecanoromycetes</taxon>
        <taxon>OSLEUM clade</taxon>
        <taxon>Lecanoromycetidae</taxon>
        <taxon>Lecanorales</taxon>
        <taxon>Lecanorineae</taxon>
        <taxon>Cladoniaceae</taxon>
        <taxon>Cladonia</taxon>
    </lineage>
</organism>
<dbReference type="InterPro" id="IPR018866">
    <property type="entry name" value="Znf-4CXXC_R1"/>
</dbReference>
<dbReference type="EMBL" id="JAFEKC020000005">
    <property type="protein sequence ID" value="KAK0514545.1"/>
    <property type="molecule type" value="Genomic_DNA"/>
</dbReference>
<feature type="compositionally biased region" description="Basic and acidic residues" evidence="5">
    <location>
        <begin position="718"/>
        <end position="745"/>
    </location>
</feature>
<dbReference type="InterPro" id="IPR003347">
    <property type="entry name" value="JmjC_dom"/>
</dbReference>
<feature type="region of interest" description="Disordered" evidence="5">
    <location>
        <begin position="718"/>
        <end position="754"/>
    </location>
</feature>
<feature type="compositionally biased region" description="Polar residues" evidence="5">
    <location>
        <begin position="902"/>
        <end position="912"/>
    </location>
</feature>
<dbReference type="GO" id="GO:0005634">
    <property type="term" value="C:nucleus"/>
    <property type="evidence" value="ECO:0007669"/>
    <property type="project" value="UniProtKB-SubCell"/>
</dbReference>
<gene>
    <name evidence="7" type="ORF">JMJ35_003162</name>
</gene>
<keyword evidence="8" id="KW-1185">Reference proteome</keyword>
<dbReference type="Pfam" id="PF02373">
    <property type="entry name" value="JmjC"/>
    <property type="match status" value="1"/>
</dbReference>
<feature type="region of interest" description="Disordered" evidence="5">
    <location>
        <begin position="1203"/>
        <end position="1243"/>
    </location>
</feature>
<dbReference type="Pfam" id="PF10497">
    <property type="entry name" value="zf-4CXXC_R1"/>
    <property type="match status" value="1"/>
</dbReference>
<feature type="compositionally biased region" description="Polar residues" evidence="5">
    <location>
        <begin position="1132"/>
        <end position="1151"/>
    </location>
</feature>
<evidence type="ECO:0000256" key="5">
    <source>
        <dbReference type="SAM" id="MobiDB-lite"/>
    </source>
</evidence>
<feature type="compositionally biased region" description="Polar residues" evidence="5">
    <location>
        <begin position="796"/>
        <end position="808"/>
    </location>
</feature>
<reference evidence="7" key="1">
    <citation type="submission" date="2023-03" db="EMBL/GenBank/DDBJ databases">
        <title>Complete genome of Cladonia borealis.</title>
        <authorList>
            <person name="Park H."/>
        </authorList>
    </citation>
    <scope>NUCLEOTIDE SEQUENCE</scope>
    <source>
        <strain evidence="7">ANT050790</strain>
    </source>
</reference>
<evidence type="ECO:0000313" key="7">
    <source>
        <dbReference type="EMBL" id="KAK0514545.1"/>
    </source>
</evidence>
<feature type="compositionally biased region" description="Basic and acidic residues" evidence="5">
    <location>
        <begin position="562"/>
        <end position="577"/>
    </location>
</feature>
<feature type="region of interest" description="Disordered" evidence="5">
    <location>
        <begin position="548"/>
        <end position="609"/>
    </location>
</feature>
<evidence type="ECO:0000256" key="3">
    <source>
        <dbReference type="ARBA" id="ARBA00023163"/>
    </source>
</evidence>
<feature type="compositionally biased region" description="Polar residues" evidence="5">
    <location>
        <begin position="985"/>
        <end position="997"/>
    </location>
</feature>
<feature type="domain" description="JmjC" evidence="6">
    <location>
        <begin position="178"/>
        <end position="346"/>
    </location>
</feature>
<dbReference type="AlphaFoldDB" id="A0AA39V964"/>
<keyword evidence="2" id="KW-0805">Transcription regulation</keyword>
<dbReference type="Gene3D" id="2.60.120.650">
    <property type="entry name" value="Cupin"/>
    <property type="match status" value="1"/>
</dbReference>
<feature type="compositionally biased region" description="Low complexity" evidence="5">
    <location>
        <begin position="1098"/>
        <end position="1111"/>
    </location>
</feature>
<name>A0AA39V964_9LECA</name>
<feature type="region of interest" description="Disordered" evidence="5">
    <location>
        <begin position="962"/>
        <end position="1191"/>
    </location>
</feature>
<keyword evidence="3" id="KW-0804">Transcription</keyword>
<dbReference type="Proteomes" id="UP001166286">
    <property type="component" value="Unassembled WGS sequence"/>
</dbReference>
<evidence type="ECO:0000259" key="6">
    <source>
        <dbReference type="PROSITE" id="PS51184"/>
    </source>
</evidence>
<dbReference type="SUPFAM" id="SSF51197">
    <property type="entry name" value="Clavaminate synthase-like"/>
    <property type="match status" value="1"/>
</dbReference>
<dbReference type="PROSITE" id="PS51184">
    <property type="entry name" value="JMJC"/>
    <property type="match status" value="1"/>
</dbReference>
<evidence type="ECO:0000256" key="1">
    <source>
        <dbReference type="ARBA" id="ARBA00004123"/>
    </source>
</evidence>
<dbReference type="SMART" id="SM00558">
    <property type="entry name" value="JmjC"/>
    <property type="match status" value="1"/>
</dbReference>
<proteinExistence type="predicted"/>
<keyword evidence="4" id="KW-0539">Nucleus</keyword>